<evidence type="ECO:0000313" key="2">
    <source>
        <dbReference type="EMBL" id="SNQ52237.1"/>
    </source>
</evidence>
<comment type="similarity">
    <text evidence="1">Belongs to the enoyl-CoA hydratase/isomerase family.</text>
</comment>
<name>A0A2I2L2Z2_9ACTN</name>
<proteinExistence type="inferred from homology"/>
<keyword evidence="3" id="KW-1185">Reference proteome</keyword>
<organism evidence="2 3">
    <name type="scientific">Frankia canadensis</name>
    <dbReference type="NCBI Taxonomy" id="1836972"/>
    <lineage>
        <taxon>Bacteria</taxon>
        <taxon>Bacillati</taxon>
        <taxon>Actinomycetota</taxon>
        <taxon>Actinomycetes</taxon>
        <taxon>Frankiales</taxon>
        <taxon>Frankiaceae</taxon>
        <taxon>Frankia</taxon>
    </lineage>
</organism>
<gene>
    <name evidence="2" type="ORF">FRACA_970018</name>
</gene>
<accession>A0A2I2L2Z2</accession>
<dbReference type="PANTHER" id="PTHR43684">
    <property type="match status" value="1"/>
</dbReference>
<reference evidence="2 3" key="1">
    <citation type="submission" date="2017-06" db="EMBL/GenBank/DDBJ databases">
        <authorList>
            <person name="Kim H.J."/>
            <person name="Triplett B.A."/>
        </authorList>
    </citation>
    <scope>NUCLEOTIDE SEQUENCE [LARGE SCALE GENOMIC DNA]</scope>
    <source>
        <strain evidence="2">FRACA_ARgP5</strain>
    </source>
</reference>
<dbReference type="AlphaFoldDB" id="A0A2I2L2Z2"/>
<dbReference type="CDD" id="cd06558">
    <property type="entry name" value="crotonase-like"/>
    <property type="match status" value="1"/>
</dbReference>
<sequence>MTCQDTSTYQDIRYELTDRVLTLTINRPEQRNTVTYRVLDELIDAFRHAGEDEEVRAVVVTGAGRYFSAGTDLASRDGYNATADDFKPLRGGTRDVGGILAEIIYDLPKPVIAAMNGTAVGIGITMTLPMDVRIVAEGAKLGLPFTRRGIVPESCANFFLPRVVGIATAVEWATSGRLFGPDEALRAGLVSRVLPAAEVLPAAQALAREIAENAAPVAVALTRQLMWKLLEADHPRAANRLESLALRAVTGSPDTTEGITAFREKRPPRFTQRLADDLPDFYPWWNADE</sequence>
<protein>
    <submittedName>
        <fullName evidence="2">Enoyl-CoA hydratase</fullName>
    </submittedName>
</protein>
<dbReference type="SUPFAM" id="SSF52096">
    <property type="entry name" value="ClpP/crotonase"/>
    <property type="match status" value="1"/>
</dbReference>
<dbReference type="PANTHER" id="PTHR43684:SF4">
    <property type="entry name" value="ENOYL-COA HYDRATASE_ISOMERASE FAMILY PROTEIN (AFU_ORTHOLOGUE AFUA_1G01890)"/>
    <property type="match status" value="1"/>
</dbReference>
<dbReference type="InterPro" id="IPR029045">
    <property type="entry name" value="ClpP/crotonase-like_dom_sf"/>
</dbReference>
<dbReference type="OrthoDB" id="9777711at2"/>
<dbReference type="Gene3D" id="1.10.12.10">
    <property type="entry name" value="Lyase 2-enoyl-coa Hydratase, Chain A, domain 2"/>
    <property type="match status" value="1"/>
</dbReference>
<dbReference type="Proteomes" id="UP000234331">
    <property type="component" value="Unassembled WGS sequence"/>
</dbReference>
<dbReference type="InterPro" id="IPR051053">
    <property type="entry name" value="ECH/Chromodomain_protein"/>
</dbReference>
<evidence type="ECO:0000313" key="3">
    <source>
        <dbReference type="Proteomes" id="UP000234331"/>
    </source>
</evidence>
<dbReference type="InterPro" id="IPR014748">
    <property type="entry name" value="Enoyl-CoA_hydra_C"/>
</dbReference>
<evidence type="ECO:0000256" key="1">
    <source>
        <dbReference type="ARBA" id="ARBA00005254"/>
    </source>
</evidence>
<dbReference type="GO" id="GO:0003824">
    <property type="term" value="F:catalytic activity"/>
    <property type="evidence" value="ECO:0007669"/>
    <property type="project" value="UniProtKB-ARBA"/>
</dbReference>
<dbReference type="Gene3D" id="3.90.226.10">
    <property type="entry name" value="2-enoyl-CoA Hydratase, Chain A, domain 1"/>
    <property type="match status" value="1"/>
</dbReference>
<dbReference type="RefSeq" id="WP_101836464.1">
    <property type="nucleotide sequence ID" value="NZ_FZMO01000566.1"/>
</dbReference>
<dbReference type="Pfam" id="PF00378">
    <property type="entry name" value="ECH_1"/>
    <property type="match status" value="1"/>
</dbReference>
<dbReference type="EMBL" id="FZMO01000566">
    <property type="protein sequence ID" value="SNQ52237.1"/>
    <property type="molecule type" value="Genomic_DNA"/>
</dbReference>
<dbReference type="InterPro" id="IPR001753">
    <property type="entry name" value="Enoyl-CoA_hydra/iso"/>
</dbReference>
<dbReference type="NCBIfam" id="NF006109">
    <property type="entry name" value="PRK08260.1"/>
    <property type="match status" value="1"/>
</dbReference>